<dbReference type="Proteomes" id="UP000299102">
    <property type="component" value="Unassembled WGS sequence"/>
</dbReference>
<dbReference type="EMBL" id="BGZK01002405">
    <property type="protein sequence ID" value="GBP93675.1"/>
    <property type="molecule type" value="Genomic_DNA"/>
</dbReference>
<reference evidence="2 3" key="1">
    <citation type="journal article" date="2019" name="Commun. Biol.">
        <title>The bagworm genome reveals a unique fibroin gene that provides high tensile strength.</title>
        <authorList>
            <person name="Kono N."/>
            <person name="Nakamura H."/>
            <person name="Ohtoshi R."/>
            <person name="Tomita M."/>
            <person name="Numata K."/>
            <person name="Arakawa K."/>
        </authorList>
    </citation>
    <scope>NUCLEOTIDE SEQUENCE [LARGE SCALE GENOMIC DNA]</scope>
</reference>
<feature type="compositionally biased region" description="Basic and acidic residues" evidence="1">
    <location>
        <begin position="44"/>
        <end position="56"/>
    </location>
</feature>
<organism evidence="2 3">
    <name type="scientific">Eumeta variegata</name>
    <name type="common">Bagworm moth</name>
    <name type="synonym">Eumeta japonica</name>
    <dbReference type="NCBI Taxonomy" id="151549"/>
    <lineage>
        <taxon>Eukaryota</taxon>
        <taxon>Metazoa</taxon>
        <taxon>Ecdysozoa</taxon>
        <taxon>Arthropoda</taxon>
        <taxon>Hexapoda</taxon>
        <taxon>Insecta</taxon>
        <taxon>Pterygota</taxon>
        <taxon>Neoptera</taxon>
        <taxon>Endopterygota</taxon>
        <taxon>Lepidoptera</taxon>
        <taxon>Glossata</taxon>
        <taxon>Ditrysia</taxon>
        <taxon>Tineoidea</taxon>
        <taxon>Psychidae</taxon>
        <taxon>Oiketicinae</taxon>
        <taxon>Eumeta</taxon>
    </lineage>
</organism>
<evidence type="ECO:0000313" key="3">
    <source>
        <dbReference type="Proteomes" id="UP000299102"/>
    </source>
</evidence>
<gene>
    <name evidence="2" type="ORF">EVAR_68141_1</name>
</gene>
<sequence>MDGYYFKSLPRAIGALDGVQGAGHFMPLTGEPVVASIVVMKGEIAERQGKRPDRGRPPAPPRDSLDAGVPGLGVQAHAVHREYRYLCNKRTNTLKSLRAI</sequence>
<proteinExistence type="predicted"/>
<feature type="region of interest" description="Disordered" evidence="1">
    <location>
        <begin position="44"/>
        <end position="70"/>
    </location>
</feature>
<evidence type="ECO:0000313" key="2">
    <source>
        <dbReference type="EMBL" id="GBP93675.1"/>
    </source>
</evidence>
<accession>A0A4C2A3W3</accession>
<evidence type="ECO:0000256" key="1">
    <source>
        <dbReference type="SAM" id="MobiDB-lite"/>
    </source>
</evidence>
<name>A0A4C2A3W3_EUMVA</name>
<keyword evidence="3" id="KW-1185">Reference proteome</keyword>
<dbReference type="AlphaFoldDB" id="A0A4C2A3W3"/>
<protein>
    <submittedName>
        <fullName evidence="2">Uncharacterized protein</fullName>
    </submittedName>
</protein>
<comment type="caution">
    <text evidence="2">The sequence shown here is derived from an EMBL/GenBank/DDBJ whole genome shotgun (WGS) entry which is preliminary data.</text>
</comment>